<evidence type="ECO:0000256" key="1">
    <source>
        <dbReference type="SAM" id="MobiDB-lite"/>
    </source>
</evidence>
<dbReference type="Proteomes" id="UP000192257">
    <property type="component" value="Unassembled WGS sequence"/>
</dbReference>
<dbReference type="RefSeq" id="XP_028881127.1">
    <property type="nucleotide sequence ID" value="XM_029027623.1"/>
</dbReference>
<dbReference type="EMBL" id="NBCO01000024">
    <property type="protein sequence ID" value="ORC87061.1"/>
    <property type="molecule type" value="Genomic_DNA"/>
</dbReference>
<feature type="compositionally biased region" description="Polar residues" evidence="1">
    <location>
        <begin position="36"/>
        <end position="52"/>
    </location>
</feature>
<gene>
    <name evidence="2" type="ORF">TM35_000242110</name>
</gene>
<evidence type="ECO:0000313" key="3">
    <source>
        <dbReference type="Proteomes" id="UP000192257"/>
    </source>
</evidence>
<organism evidence="2 3">
    <name type="scientific">Trypanosoma theileri</name>
    <dbReference type="NCBI Taxonomy" id="67003"/>
    <lineage>
        <taxon>Eukaryota</taxon>
        <taxon>Discoba</taxon>
        <taxon>Euglenozoa</taxon>
        <taxon>Kinetoplastea</taxon>
        <taxon>Metakinetoplastina</taxon>
        <taxon>Trypanosomatida</taxon>
        <taxon>Trypanosomatidae</taxon>
        <taxon>Trypanosoma</taxon>
    </lineage>
</organism>
<feature type="region of interest" description="Disordered" evidence="1">
    <location>
        <begin position="18"/>
        <end position="69"/>
    </location>
</feature>
<evidence type="ECO:0000313" key="2">
    <source>
        <dbReference type="EMBL" id="ORC87061.1"/>
    </source>
</evidence>
<proteinExistence type="predicted"/>
<comment type="caution">
    <text evidence="2">The sequence shown here is derived from an EMBL/GenBank/DDBJ whole genome shotgun (WGS) entry which is preliminary data.</text>
</comment>
<reference evidence="2 3" key="1">
    <citation type="submission" date="2017-03" db="EMBL/GenBank/DDBJ databases">
        <title>An alternative strategy for trypanosome survival in the mammalian bloodstream revealed through genome and transcriptome analysis of the ubiquitous bovine parasite Trypanosoma (Megatrypanum) theileri.</title>
        <authorList>
            <person name="Kelly S."/>
            <person name="Ivens A."/>
            <person name="Mott A."/>
            <person name="O'Neill E."/>
            <person name="Emms D."/>
            <person name="Macleod O."/>
            <person name="Voorheis P."/>
            <person name="Matthews J."/>
            <person name="Matthews K."/>
            <person name="Carrington M."/>
        </authorList>
    </citation>
    <scope>NUCLEOTIDE SEQUENCE [LARGE SCALE GENOMIC DNA]</scope>
    <source>
        <strain evidence="2">Edinburgh</strain>
    </source>
</reference>
<dbReference type="VEuPathDB" id="TriTrypDB:TM35_000242110"/>
<protein>
    <submittedName>
        <fullName evidence="2">Uncharacterized protein</fullName>
    </submittedName>
</protein>
<accession>A0A1X0NR35</accession>
<dbReference type="AlphaFoldDB" id="A0A1X0NR35"/>
<sequence>MNAAVCFGIAALWFMKINQKQPPPPPKKKRKKQQQFRGSGPQSPSRRAQGSQRAFPHEGANGSRKKRRESPMHPTFLCFCGQFLNCYFWRHKIYNLGRLAQATVA</sequence>
<name>A0A1X0NR35_9TRYP</name>
<dbReference type="GeneID" id="39987403"/>
<keyword evidence="3" id="KW-1185">Reference proteome</keyword>